<dbReference type="PRINTS" id="PR01652">
    <property type="entry name" value="SHAPEPROTEIN"/>
</dbReference>
<proteinExistence type="inferred from homology"/>
<dbReference type="RefSeq" id="WP_236334245.1">
    <property type="nucleotide sequence ID" value="NZ_JAKIJS010000001.1"/>
</dbReference>
<evidence type="ECO:0000313" key="8">
    <source>
        <dbReference type="Proteomes" id="UP001649381"/>
    </source>
</evidence>
<feature type="binding site" evidence="6">
    <location>
        <begin position="15"/>
        <end position="17"/>
    </location>
    <ligand>
        <name>ATP</name>
        <dbReference type="ChEBI" id="CHEBI:30616"/>
    </ligand>
</feature>
<comment type="subcellular location">
    <subcellularLocation>
        <location evidence="6">Cytoplasm</location>
    </subcellularLocation>
    <text evidence="6">Membrane-associated.</text>
</comment>
<organism evidence="7 8">
    <name type="scientific">Pseudalkalibacillus berkeleyi</name>
    <dbReference type="NCBI Taxonomy" id="1069813"/>
    <lineage>
        <taxon>Bacteria</taxon>
        <taxon>Bacillati</taxon>
        <taxon>Bacillota</taxon>
        <taxon>Bacilli</taxon>
        <taxon>Bacillales</taxon>
        <taxon>Fictibacillaceae</taxon>
        <taxon>Pseudalkalibacillus</taxon>
    </lineage>
</organism>
<dbReference type="NCBIfam" id="TIGR00904">
    <property type="entry name" value="mreB"/>
    <property type="match status" value="1"/>
</dbReference>
<dbReference type="InterPro" id="IPR004753">
    <property type="entry name" value="MreB"/>
</dbReference>
<keyword evidence="2 6" id="KW-0547">Nucleotide-binding</keyword>
<dbReference type="CDD" id="cd10225">
    <property type="entry name" value="ASKHA_NBD_MreB-like"/>
    <property type="match status" value="1"/>
</dbReference>
<evidence type="ECO:0000256" key="2">
    <source>
        <dbReference type="ARBA" id="ARBA00022741"/>
    </source>
</evidence>
<reference evidence="7 8" key="1">
    <citation type="submission" date="2022-01" db="EMBL/GenBank/DDBJ databases">
        <title>Alkalihalobacillus sp. EGI L200015, a novel bacterium isolated from a salt lake sediment.</title>
        <authorList>
            <person name="Gao L."/>
            <person name="Fang B.-Z."/>
            <person name="Li W.-J."/>
        </authorList>
    </citation>
    <scope>NUCLEOTIDE SEQUENCE [LARGE SCALE GENOMIC DNA]</scope>
    <source>
        <strain evidence="7 8">KCTC 12718</strain>
    </source>
</reference>
<evidence type="ECO:0000256" key="5">
    <source>
        <dbReference type="ARBA" id="ARBA00023458"/>
    </source>
</evidence>
<keyword evidence="3 6" id="KW-0067">ATP-binding</keyword>
<comment type="similarity">
    <text evidence="5 6">Belongs to the FtsA/MreB family.</text>
</comment>
<feature type="binding site" evidence="6">
    <location>
        <begin position="209"/>
        <end position="212"/>
    </location>
    <ligand>
        <name>ATP</name>
        <dbReference type="ChEBI" id="CHEBI:30616"/>
    </ligand>
</feature>
<evidence type="ECO:0000256" key="3">
    <source>
        <dbReference type="ARBA" id="ARBA00022840"/>
    </source>
</evidence>
<dbReference type="PANTHER" id="PTHR42749">
    <property type="entry name" value="CELL SHAPE-DETERMINING PROTEIN MREB"/>
    <property type="match status" value="1"/>
</dbReference>
<dbReference type="PANTHER" id="PTHR42749:SF1">
    <property type="entry name" value="CELL SHAPE-DETERMINING PROTEIN MREB"/>
    <property type="match status" value="1"/>
</dbReference>
<comment type="caution">
    <text evidence="7">The sequence shown here is derived from an EMBL/GenBank/DDBJ whole genome shotgun (WGS) entry which is preliminary data.</text>
</comment>
<gene>
    <name evidence="6" type="primary">mreB</name>
    <name evidence="7" type="ORF">L2716_10210</name>
</gene>
<name>A0ABS9H2M6_9BACL</name>
<accession>A0ABS9H2M6</accession>
<dbReference type="Pfam" id="PF06723">
    <property type="entry name" value="MreB_Mbl"/>
    <property type="match status" value="1"/>
</dbReference>
<dbReference type="HAMAP" id="MF_02207">
    <property type="entry name" value="MreB"/>
    <property type="match status" value="1"/>
</dbReference>
<dbReference type="NCBIfam" id="NF010539">
    <property type="entry name" value="PRK13927.1"/>
    <property type="match status" value="1"/>
</dbReference>
<evidence type="ECO:0000313" key="7">
    <source>
        <dbReference type="EMBL" id="MCF6138097.1"/>
    </source>
</evidence>
<comment type="function">
    <text evidence="6">Forms membrane-associated dynamic filaments that are essential for cell shape determination. Acts by regulating cell wall synthesis and cell elongation, and thus cell shape. A feedback loop between cell geometry and MreB localization may maintain elongated cell shape by targeting cell wall growth to regions of negative cell wall curvature.</text>
</comment>
<evidence type="ECO:0000256" key="4">
    <source>
        <dbReference type="ARBA" id="ARBA00022960"/>
    </source>
</evidence>
<dbReference type="Proteomes" id="UP001649381">
    <property type="component" value="Unassembled WGS sequence"/>
</dbReference>
<dbReference type="InterPro" id="IPR056546">
    <property type="entry name" value="MreB_MamK-like"/>
</dbReference>
<keyword evidence="1 6" id="KW-0963">Cytoplasm</keyword>
<keyword evidence="4 6" id="KW-0133">Cell shape</keyword>
<evidence type="ECO:0000256" key="6">
    <source>
        <dbReference type="HAMAP-Rule" id="MF_02207"/>
    </source>
</evidence>
<dbReference type="EMBL" id="JAKIJS010000001">
    <property type="protein sequence ID" value="MCF6138097.1"/>
    <property type="molecule type" value="Genomic_DNA"/>
</dbReference>
<evidence type="ECO:0000256" key="1">
    <source>
        <dbReference type="ARBA" id="ARBA00022490"/>
    </source>
</evidence>
<sequence>MFGGFSRDMGIDLGTANTLVYVKGKGVVVREPSVVAINTKSGDIEAVGNAAKNMIGRTPGNIVARRPMKDGVIADYDTTATMMKYYIQQAQKNRSVFSRKPFVMVCVPSGITHVEERAVKEATKQAGARDVETIEEPLAAAIGADLPVWEPTGSMVVDIGGGTTEVAIISLGGIVEKQSIRVAGDEMDDAIIQYIKKTYNVIIGERTAETIKLDIGSADTSDGMEEMDIRGRDLLTGLPKTISISSEEIAGALKDTVDTIMDAVKLALEKTPPELAADIMDRGIVLTGGGALLRNLDRIISEETKMPVIVAENALDCVAIGTGRAIENYQQVRNKPGFGGGRSKSKY</sequence>
<comment type="subunit">
    <text evidence="6">Forms polymers.</text>
</comment>
<protein>
    <recommendedName>
        <fullName evidence="6">Cell shape-determining protein MreB</fullName>
    </recommendedName>
</protein>
<feature type="binding site" evidence="6">
    <location>
        <begin position="289"/>
        <end position="292"/>
    </location>
    <ligand>
        <name>ATP</name>
        <dbReference type="ChEBI" id="CHEBI:30616"/>
    </ligand>
</feature>
<dbReference type="InterPro" id="IPR043129">
    <property type="entry name" value="ATPase_NBD"/>
</dbReference>
<feature type="binding site" evidence="6">
    <location>
        <begin position="161"/>
        <end position="163"/>
    </location>
    <ligand>
        <name>ATP</name>
        <dbReference type="ChEBI" id="CHEBI:30616"/>
    </ligand>
</feature>
<dbReference type="Gene3D" id="3.30.420.40">
    <property type="match status" value="3"/>
</dbReference>
<dbReference type="SUPFAM" id="SSF53067">
    <property type="entry name" value="Actin-like ATPase domain"/>
    <property type="match status" value="2"/>
</dbReference>
<keyword evidence="8" id="KW-1185">Reference proteome</keyword>